<proteinExistence type="predicted"/>
<dbReference type="AlphaFoldDB" id="A0A2S0N8X5"/>
<dbReference type="Pfam" id="PF02653">
    <property type="entry name" value="BPD_transp_2"/>
    <property type="match status" value="1"/>
</dbReference>
<name>A0A2S0N8X5_9HYPH</name>
<protein>
    <submittedName>
        <fullName evidence="7">Branched-chain amino acid ABC transporter permease</fullName>
    </submittedName>
</protein>
<dbReference type="OrthoDB" id="9804361at2"/>
<evidence type="ECO:0000256" key="4">
    <source>
        <dbReference type="ARBA" id="ARBA00022989"/>
    </source>
</evidence>
<gene>
    <name evidence="7" type="ORF">C6569_05840</name>
</gene>
<feature type="transmembrane region" description="Helical" evidence="6">
    <location>
        <begin position="5"/>
        <end position="24"/>
    </location>
</feature>
<evidence type="ECO:0000256" key="3">
    <source>
        <dbReference type="ARBA" id="ARBA00022692"/>
    </source>
</evidence>
<organism evidence="7 8">
    <name type="scientific">Phreatobacter cathodiphilus</name>
    <dbReference type="NCBI Taxonomy" id="1868589"/>
    <lineage>
        <taxon>Bacteria</taxon>
        <taxon>Pseudomonadati</taxon>
        <taxon>Pseudomonadota</taxon>
        <taxon>Alphaproteobacteria</taxon>
        <taxon>Hyphomicrobiales</taxon>
        <taxon>Phreatobacteraceae</taxon>
        <taxon>Phreatobacter</taxon>
    </lineage>
</organism>
<feature type="transmembrane region" description="Helical" evidence="6">
    <location>
        <begin position="246"/>
        <end position="270"/>
    </location>
</feature>
<dbReference type="InterPro" id="IPR043428">
    <property type="entry name" value="LivM-like"/>
</dbReference>
<dbReference type="GO" id="GO:0005886">
    <property type="term" value="C:plasma membrane"/>
    <property type="evidence" value="ECO:0007669"/>
    <property type="project" value="UniProtKB-SubCell"/>
</dbReference>
<dbReference type="RefSeq" id="WP_106747962.1">
    <property type="nucleotide sequence ID" value="NZ_CP027668.1"/>
</dbReference>
<dbReference type="PANTHER" id="PTHR30482:SF17">
    <property type="entry name" value="ABC TRANSPORTER ATP-BINDING PROTEIN"/>
    <property type="match status" value="1"/>
</dbReference>
<keyword evidence="2" id="KW-1003">Cell membrane</keyword>
<feature type="transmembrane region" description="Helical" evidence="6">
    <location>
        <begin position="157"/>
        <end position="177"/>
    </location>
</feature>
<dbReference type="GO" id="GO:0015658">
    <property type="term" value="F:branched-chain amino acid transmembrane transporter activity"/>
    <property type="evidence" value="ECO:0007669"/>
    <property type="project" value="InterPro"/>
</dbReference>
<dbReference type="EMBL" id="CP027668">
    <property type="protein sequence ID" value="AVO44619.1"/>
    <property type="molecule type" value="Genomic_DNA"/>
</dbReference>
<accession>A0A2S0N8X5</accession>
<evidence type="ECO:0000256" key="1">
    <source>
        <dbReference type="ARBA" id="ARBA00004651"/>
    </source>
</evidence>
<evidence type="ECO:0000313" key="7">
    <source>
        <dbReference type="EMBL" id="AVO44619.1"/>
    </source>
</evidence>
<feature type="transmembrane region" description="Helical" evidence="6">
    <location>
        <begin position="198"/>
        <end position="226"/>
    </location>
</feature>
<evidence type="ECO:0000256" key="5">
    <source>
        <dbReference type="ARBA" id="ARBA00023136"/>
    </source>
</evidence>
<feature type="transmembrane region" description="Helical" evidence="6">
    <location>
        <begin position="81"/>
        <end position="99"/>
    </location>
</feature>
<dbReference type="KEGG" id="phr:C6569_05840"/>
<feature type="transmembrane region" description="Helical" evidence="6">
    <location>
        <begin position="56"/>
        <end position="75"/>
    </location>
</feature>
<keyword evidence="4 6" id="KW-1133">Transmembrane helix</keyword>
<evidence type="ECO:0000313" key="8">
    <source>
        <dbReference type="Proteomes" id="UP000237889"/>
    </source>
</evidence>
<feature type="transmembrane region" description="Helical" evidence="6">
    <location>
        <begin position="30"/>
        <end position="49"/>
    </location>
</feature>
<dbReference type="CDD" id="cd06581">
    <property type="entry name" value="TM_PBP1_LivM_like"/>
    <property type="match status" value="1"/>
</dbReference>
<keyword evidence="8" id="KW-1185">Reference proteome</keyword>
<sequence>MSRLALVLGAAGIMAALLLIGLALPRWLLFLVTLAASHGIVSVGILVIMRGGLVSFGQGLVFAIGGYAAALAFTQLGITDVIVLILIGTAAAALVGAAVGPLLARYTGIFFGMLTLALSMVAYGVLIKSPAVGGSDGFNIPRGTLFGVRLEGAGGDYALYALAILLTGLAATAVALHTRSARGLMTRAIHGNGLRVEYLGTSVQAVMAINFTIAAALGGLGGALTIVALGHIEPTFAYWTQSGEFVFVAILAGSQSVTAVFIASLALELVRSFSNLYFPNTWQMALGLFLLAIILFLPAGIGSLWAGRRKAPATGGETQA</sequence>
<keyword evidence="3 6" id="KW-0812">Transmembrane</keyword>
<keyword evidence="5 6" id="KW-0472">Membrane</keyword>
<feature type="transmembrane region" description="Helical" evidence="6">
    <location>
        <begin position="106"/>
        <end position="126"/>
    </location>
</feature>
<comment type="subcellular location">
    <subcellularLocation>
        <location evidence="1">Cell membrane</location>
        <topology evidence="1">Multi-pass membrane protein</topology>
    </subcellularLocation>
</comment>
<dbReference type="InterPro" id="IPR001851">
    <property type="entry name" value="ABC_transp_permease"/>
</dbReference>
<feature type="transmembrane region" description="Helical" evidence="6">
    <location>
        <begin position="282"/>
        <end position="306"/>
    </location>
</feature>
<reference evidence="7 8" key="1">
    <citation type="submission" date="2018-03" db="EMBL/GenBank/DDBJ databases">
        <title>Genome sequencing of Phreatobacter sp.</title>
        <authorList>
            <person name="Kim S.-J."/>
            <person name="Heo J."/>
            <person name="Kwon S.-W."/>
        </authorList>
    </citation>
    <scope>NUCLEOTIDE SEQUENCE [LARGE SCALE GENOMIC DNA]</scope>
    <source>
        <strain evidence="7 8">S-12</strain>
    </source>
</reference>
<evidence type="ECO:0000256" key="6">
    <source>
        <dbReference type="SAM" id="Phobius"/>
    </source>
</evidence>
<dbReference type="PANTHER" id="PTHR30482">
    <property type="entry name" value="HIGH-AFFINITY BRANCHED-CHAIN AMINO ACID TRANSPORT SYSTEM PERMEASE"/>
    <property type="match status" value="1"/>
</dbReference>
<evidence type="ECO:0000256" key="2">
    <source>
        <dbReference type="ARBA" id="ARBA00022475"/>
    </source>
</evidence>
<dbReference type="Proteomes" id="UP000237889">
    <property type="component" value="Chromosome"/>
</dbReference>